<dbReference type="GO" id="GO:0005249">
    <property type="term" value="F:voltage-gated potassium channel activity"/>
    <property type="evidence" value="ECO:0007669"/>
    <property type="project" value="TreeGrafter"/>
</dbReference>
<organism evidence="4 5">
    <name type="scientific">Parnassius apollo</name>
    <name type="common">Apollo butterfly</name>
    <name type="synonym">Papilio apollo</name>
    <dbReference type="NCBI Taxonomy" id="110799"/>
    <lineage>
        <taxon>Eukaryota</taxon>
        <taxon>Metazoa</taxon>
        <taxon>Ecdysozoa</taxon>
        <taxon>Arthropoda</taxon>
        <taxon>Hexapoda</taxon>
        <taxon>Insecta</taxon>
        <taxon>Pterygota</taxon>
        <taxon>Neoptera</taxon>
        <taxon>Endopterygota</taxon>
        <taxon>Lepidoptera</taxon>
        <taxon>Glossata</taxon>
        <taxon>Ditrysia</taxon>
        <taxon>Papilionoidea</taxon>
        <taxon>Papilionidae</taxon>
        <taxon>Parnassiinae</taxon>
        <taxon>Parnassini</taxon>
        <taxon>Parnassius</taxon>
        <taxon>Parnassius</taxon>
    </lineage>
</organism>
<evidence type="ECO:0000313" key="5">
    <source>
        <dbReference type="Proteomes" id="UP000691718"/>
    </source>
</evidence>
<keyword evidence="2" id="KW-1133">Transmembrane helix</keyword>
<evidence type="ECO:0000313" key="4">
    <source>
        <dbReference type="EMBL" id="CAG5031755.1"/>
    </source>
</evidence>
<dbReference type="PROSITE" id="PS50042">
    <property type="entry name" value="CNMP_BINDING_3"/>
    <property type="match status" value="2"/>
</dbReference>
<dbReference type="GO" id="GO:0005221">
    <property type="term" value="F:intracellularly cyclic nucleotide-activated monoatomic cation channel activity"/>
    <property type="evidence" value="ECO:0007669"/>
    <property type="project" value="InterPro"/>
</dbReference>
<feature type="domain" description="Cyclic nucleotide-binding" evidence="3">
    <location>
        <begin position="541"/>
        <end position="585"/>
    </location>
</feature>
<gene>
    <name evidence="4" type="ORF">PAPOLLO_LOCUS19785</name>
</gene>
<evidence type="ECO:0000256" key="2">
    <source>
        <dbReference type="SAM" id="Phobius"/>
    </source>
</evidence>
<dbReference type="GO" id="GO:0044877">
    <property type="term" value="F:protein-containing complex binding"/>
    <property type="evidence" value="ECO:0007669"/>
    <property type="project" value="TreeGrafter"/>
</dbReference>
<sequence length="1161" mass="133777">MCGNPAKLKEIRQKIEFRLTSSKDRQEAIIKYDKNDSRLIRKRYRPMKVFKEHLAGFEEEDSTFADDSHLYYRVLMFTEVLPALYNFLLLVGMSSLPPCLSKAIVLKGQYYNNAVSAEEIFQDMSPNLQQEVLSIEMVETLLYCPIFKESSHDFLQTVAAKVKTLVLPGNEIVQHAGDIGRDMYILQKVHTIITSTNCILLHLDYQTLVQCWSIFPDISQTITTVLHDSDICEQATNFQDAKPLIGRVKEKTNRIAIHSLLLFASMYYPTRNIFEVLTKQYKHRHTYNWSDIFLYVDVIIMAYVAYYDNRSLLVTHPLLTVTRYIKHAFILDLISIFPLEQLANIIHEYGDTDMYRLNRLLLVTRISGAFSYWENNIMQISQAVVLFKFLPLAITLVDHLERVFNPCWLRASRAVWRQRQQNGCGCTTITSSVKANVWMTTMLQITGFLYFAFMFGYVASTRSATSHALLEHTEQTKDLTNFLYQQDVDSLLIIKTLKYFEYVWKRTNGSNPQELCRGLNSALMEDTLVFMYERALREVPLFGRVERSFIRVITQHLHEMYFLKGDTVIQCKDIQTDIYIIYRGKQAASSSEVSIYASRSLDLLVIPSQTFFNLVKYYPKIQEPLKKAFEVSKNYILPITIDINSDDESTDDSDADFQSQDSAVDSRSGSSRFEIPMGQLSFHSSHSSISQSKSVASVMSYQSYMHISNLLRPGTMLFQGFGYLSCLVITANYVLILYELITLNDCQVIFWLQSFFDIYSYIKTYAYIHQGYLNKHGELILSLPKCRMRYFKHKLWVWTDIIANFPLELFGFCFAQPMKAMHYLRATKILRVKYIYDFYCKTAAELTNNLTTLQAVTTTLLIVLFIHTFTCIWLTTLIATSPISFIRTLKMHLIEDDTPQHRWDYTTSLYLVVSELTGTGGDEIHIIELFSIAILAFCHICGKMLAAVVVATSIQIAYSTKYALNTYETKTEELIDVLRNQGLSDYQFKKFLKYVQQLWVNERGRQLPALLAKTPYVLRCDLMTAMFGHHLRNCYLFAETGEPFLRQLSAALNYTIFFPGNYIVVAGDSEARMYWVASGTVSVVTVRDDLTETTFESLGPGDMFGILQGLNRGITHSFSYRAETKVGILTLSLDSWINILPFFPDTQKIIADRSVVLFAKI</sequence>
<keyword evidence="2" id="KW-0812">Transmembrane</keyword>
<evidence type="ECO:0000259" key="3">
    <source>
        <dbReference type="PROSITE" id="PS50042"/>
    </source>
</evidence>
<feature type="domain" description="Cyclic nucleotide-binding" evidence="3">
    <location>
        <begin position="1036"/>
        <end position="1140"/>
    </location>
</feature>
<accession>A0A8S3XPG6</accession>
<comment type="caution">
    <text evidence="4">The sequence shown here is derived from an EMBL/GenBank/DDBJ whole genome shotgun (WGS) entry which is preliminary data.</text>
</comment>
<feature type="transmembrane region" description="Helical" evidence="2">
    <location>
        <begin position="437"/>
        <end position="459"/>
    </location>
</feature>
<feature type="transmembrane region" description="Helical" evidence="2">
    <location>
        <begin position="860"/>
        <end position="886"/>
    </location>
</feature>
<dbReference type="EMBL" id="CAJQZP010001218">
    <property type="protein sequence ID" value="CAG5031755.1"/>
    <property type="molecule type" value="Genomic_DNA"/>
</dbReference>
<dbReference type="InterPro" id="IPR000595">
    <property type="entry name" value="cNMP-bd_dom"/>
</dbReference>
<protein>
    <submittedName>
        <fullName evidence="4">(apollo) hypothetical protein</fullName>
    </submittedName>
</protein>
<dbReference type="Proteomes" id="UP000691718">
    <property type="component" value="Unassembled WGS sequence"/>
</dbReference>
<dbReference type="PANTHER" id="PTHR45638">
    <property type="entry name" value="CYCLIC NUCLEOTIDE-GATED CATION CHANNEL SUBUNIT A"/>
    <property type="match status" value="1"/>
</dbReference>
<dbReference type="CDD" id="cd00038">
    <property type="entry name" value="CAP_ED"/>
    <property type="match status" value="1"/>
</dbReference>
<feature type="transmembrane region" description="Helical" evidence="2">
    <location>
        <begin position="716"/>
        <end position="736"/>
    </location>
</feature>
<keyword evidence="2" id="KW-0472">Membrane</keyword>
<dbReference type="SMART" id="SM00100">
    <property type="entry name" value="cNMP"/>
    <property type="match status" value="1"/>
</dbReference>
<dbReference type="PANTHER" id="PTHR45638:SF11">
    <property type="entry name" value="CYCLIC NUCLEOTIDE-GATED CATION CHANNEL SUBUNIT A"/>
    <property type="match status" value="1"/>
</dbReference>
<name>A0A8S3XPG6_PARAO</name>
<dbReference type="AlphaFoldDB" id="A0A8S3XPG6"/>
<feature type="transmembrane region" description="Helical" evidence="2">
    <location>
        <begin position="795"/>
        <end position="818"/>
    </location>
</feature>
<dbReference type="OrthoDB" id="421226at2759"/>
<dbReference type="InterPro" id="IPR050866">
    <property type="entry name" value="CNG_cation_channel"/>
</dbReference>
<reference evidence="4" key="1">
    <citation type="submission" date="2021-04" db="EMBL/GenBank/DDBJ databases">
        <authorList>
            <person name="Tunstrom K."/>
        </authorList>
    </citation>
    <scope>NUCLEOTIDE SEQUENCE</scope>
</reference>
<feature type="region of interest" description="Disordered" evidence="1">
    <location>
        <begin position="647"/>
        <end position="671"/>
    </location>
</feature>
<evidence type="ECO:0000256" key="1">
    <source>
        <dbReference type="SAM" id="MobiDB-lite"/>
    </source>
</evidence>
<proteinExistence type="predicted"/>
<feature type="compositionally biased region" description="Low complexity" evidence="1">
    <location>
        <begin position="656"/>
        <end position="666"/>
    </location>
</feature>
<keyword evidence="5" id="KW-1185">Reference proteome</keyword>
<dbReference type="Pfam" id="PF00027">
    <property type="entry name" value="cNMP_binding"/>
    <property type="match status" value="1"/>
</dbReference>